<comment type="caution">
    <text evidence="1">The sequence shown here is derived from an EMBL/GenBank/DDBJ whole genome shotgun (WGS) entry which is preliminary data.</text>
</comment>
<sequence length="120" mass="13200">MNKVKILLVLLLLLYPHLSYANGVRLAKTGVQYILNFELFEVDGVDLRIDASDAGSDVTIRKDQGADTTAVNDFVDEGLSYSLTITAAEMQAKQIVVYVIDSATKQWLDTSILIETYGSP</sequence>
<evidence type="ECO:0000313" key="1">
    <source>
        <dbReference type="EMBL" id="KKM23889.1"/>
    </source>
</evidence>
<dbReference type="AlphaFoldDB" id="A0A0F9IV44"/>
<dbReference type="EMBL" id="LAZR01013033">
    <property type="protein sequence ID" value="KKM23889.1"/>
    <property type="molecule type" value="Genomic_DNA"/>
</dbReference>
<organism evidence="1">
    <name type="scientific">marine sediment metagenome</name>
    <dbReference type="NCBI Taxonomy" id="412755"/>
    <lineage>
        <taxon>unclassified sequences</taxon>
        <taxon>metagenomes</taxon>
        <taxon>ecological metagenomes</taxon>
    </lineage>
</organism>
<accession>A0A0F9IV44</accession>
<proteinExistence type="predicted"/>
<reference evidence="1" key="1">
    <citation type="journal article" date="2015" name="Nature">
        <title>Complex archaea that bridge the gap between prokaryotes and eukaryotes.</title>
        <authorList>
            <person name="Spang A."/>
            <person name="Saw J.H."/>
            <person name="Jorgensen S.L."/>
            <person name="Zaremba-Niedzwiedzka K."/>
            <person name="Martijn J."/>
            <person name="Lind A.E."/>
            <person name="van Eijk R."/>
            <person name="Schleper C."/>
            <person name="Guy L."/>
            <person name="Ettema T.J."/>
        </authorList>
    </citation>
    <scope>NUCLEOTIDE SEQUENCE</scope>
</reference>
<gene>
    <name evidence="1" type="ORF">LCGC14_1610540</name>
</gene>
<feature type="non-terminal residue" evidence="1">
    <location>
        <position position="120"/>
    </location>
</feature>
<protein>
    <submittedName>
        <fullName evidence="1">Uncharacterized protein</fullName>
    </submittedName>
</protein>
<name>A0A0F9IV44_9ZZZZ</name>